<dbReference type="Proteomes" id="UP001596074">
    <property type="component" value="Unassembled WGS sequence"/>
</dbReference>
<dbReference type="Gene3D" id="3.40.50.1820">
    <property type="entry name" value="alpha/beta hydrolase"/>
    <property type="match status" value="1"/>
</dbReference>
<feature type="domain" description="Peptidase S33 tripeptidyl aminopeptidase-like C-terminal" evidence="5">
    <location>
        <begin position="394"/>
        <end position="481"/>
    </location>
</feature>
<dbReference type="InterPro" id="IPR013595">
    <property type="entry name" value="Pept_S33_TAP-like_C"/>
</dbReference>
<evidence type="ECO:0000313" key="7">
    <source>
        <dbReference type="Proteomes" id="UP001596074"/>
    </source>
</evidence>
<dbReference type="Pfam" id="PF00561">
    <property type="entry name" value="Abhydrolase_1"/>
    <property type="match status" value="1"/>
</dbReference>
<evidence type="ECO:0000256" key="1">
    <source>
        <dbReference type="ARBA" id="ARBA00010088"/>
    </source>
</evidence>
<feature type="signal peptide" evidence="3">
    <location>
        <begin position="1"/>
        <end position="31"/>
    </location>
</feature>
<dbReference type="InterPro" id="IPR000073">
    <property type="entry name" value="AB_hydrolase_1"/>
</dbReference>
<dbReference type="Pfam" id="PF08386">
    <property type="entry name" value="Abhydrolase_4"/>
    <property type="match status" value="1"/>
</dbReference>
<keyword evidence="3" id="KW-0732">Signal</keyword>
<feature type="chain" id="PRO_5046753410" evidence="3">
    <location>
        <begin position="32"/>
        <end position="497"/>
    </location>
</feature>
<dbReference type="SUPFAM" id="SSF53474">
    <property type="entry name" value="alpha/beta-Hydrolases"/>
    <property type="match status" value="1"/>
</dbReference>
<keyword evidence="2 6" id="KW-0378">Hydrolase</keyword>
<dbReference type="EMBL" id="JBHSON010000043">
    <property type="protein sequence ID" value="MFC5749634.1"/>
    <property type="molecule type" value="Genomic_DNA"/>
</dbReference>
<evidence type="ECO:0000259" key="5">
    <source>
        <dbReference type="Pfam" id="PF08386"/>
    </source>
</evidence>
<dbReference type="InterPro" id="IPR029058">
    <property type="entry name" value="AB_hydrolase_fold"/>
</dbReference>
<sequence>MRPTIRFTTAAAAVSALALAVSTLVPGSAAAARAPAPIPCPEGARCGTITVPLDRANPAAGTTRVGYALIGRRDAARPSAGMIAVNPGGPGGSAVAQADMFVQAAGDLLNDHELLLMDPRGMGVSGWLDCDVRDDVFTLRGAPLVEELGRCGRSLGDRARHHTSAAIADDLDDLRARLGAPRLKLLGLSYGTYLMTVYAQRHPGKVDSMVLSGAFPLASDPWKRPNAAAVREAVRRVCVRDGGCDGERVLADVGRLAERLRDRPIPYEVTVGGRPRTVRLDEAALAAVVYGASAASEVGRWGALPKVVREALRGRPGRLVGLARQDLLRTADLPQAGRAYSLGAGLSVICNDYPKAFDMRAPFRVRERQYVQRRDALPARAFEPFSAAGWTDGYSEPDWCLRWPDRGGRAQSTAPPATGAPVLVMAGDLDTVTAPGESREAARQFRNARMVEVPNAGHTPDAEPTGCAAGIARHFLQHRETGDTACLTRVPPVPVER</sequence>
<feature type="domain" description="AB hydrolase-1" evidence="4">
    <location>
        <begin position="86"/>
        <end position="221"/>
    </location>
</feature>
<comment type="caution">
    <text evidence="6">The sequence shown here is derived from an EMBL/GenBank/DDBJ whole genome shotgun (WGS) entry which is preliminary data.</text>
</comment>
<dbReference type="RefSeq" id="WP_378285362.1">
    <property type="nucleotide sequence ID" value="NZ_JBHSON010000043.1"/>
</dbReference>
<dbReference type="InterPro" id="IPR051601">
    <property type="entry name" value="Serine_prot/Carboxylest_S33"/>
</dbReference>
<name>A0ABW1A5Z1_9ACTN</name>
<reference evidence="7" key="1">
    <citation type="journal article" date="2019" name="Int. J. Syst. Evol. Microbiol.">
        <title>The Global Catalogue of Microorganisms (GCM) 10K type strain sequencing project: providing services to taxonomists for standard genome sequencing and annotation.</title>
        <authorList>
            <consortium name="The Broad Institute Genomics Platform"/>
            <consortium name="The Broad Institute Genome Sequencing Center for Infectious Disease"/>
            <person name="Wu L."/>
            <person name="Ma J."/>
        </authorList>
    </citation>
    <scope>NUCLEOTIDE SEQUENCE [LARGE SCALE GENOMIC DNA]</scope>
    <source>
        <strain evidence="7">KCTC 42087</strain>
    </source>
</reference>
<comment type="similarity">
    <text evidence="1">Belongs to the peptidase S33 family.</text>
</comment>
<gene>
    <name evidence="6" type="ORF">ACFPZN_28765</name>
</gene>
<keyword evidence="7" id="KW-1185">Reference proteome</keyword>
<dbReference type="PANTHER" id="PTHR43248:SF25">
    <property type="entry name" value="AB HYDROLASE-1 DOMAIN-CONTAINING PROTEIN-RELATED"/>
    <property type="match status" value="1"/>
</dbReference>
<protein>
    <submittedName>
        <fullName evidence="6">Alpha/beta fold hydrolase</fullName>
    </submittedName>
</protein>
<evidence type="ECO:0000313" key="6">
    <source>
        <dbReference type="EMBL" id="MFC5749634.1"/>
    </source>
</evidence>
<proteinExistence type="inferred from homology"/>
<accession>A0ABW1A5Z1</accession>
<dbReference type="GO" id="GO:0016787">
    <property type="term" value="F:hydrolase activity"/>
    <property type="evidence" value="ECO:0007669"/>
    <property type="project" value="UniProtKB-KW"/>
</dbReference>
<evidence type="ECO:0000256" key="3">
    <source>
        <dbReference type="SAM" id="SignalP"/>
    </source>
</evidence>
<dbReference type="PANTHER" id="PTHR43248">
    <property type="entry name" value="2-SUCCINYL-6-HYDROXY-2,4-CYCLOHEXADIENE-1-CARBOXYLATE SYNTHASE"/>
    <property type="match status" value="1"/>
</dbReference>
<evidence type="ECO:0000259" key="4">
    <source>
        <dbReference type="Pfam" id="PF00561"/>
    </source>
</evidence>
<evidence type="ECO:0000256" key="2">
    <source>
        <dbReference type="ARBA" id="ARBA00022801"/>
    </source>
</evidence>
<organism evidence="6 7">
    <name type="scientific">Actinomadura rugatobispora</name>
    <dbReference type="NCBI Taxonomy" id="1994"/>
    <lineage>
        <taxon>Bacteria</taxon>
        <taxon>Bacillati</taxon>
        <taxon>Actinomycetota</taxon>
        <taxon>Actinomycetes</taxon>
        <taxon>Streptosporangiales</taxon>
        <taxon>Thermomonosporaceae</taxon>
        <taxon>Actinomadura</taxon>
    </lineage>
</organism>